<keyword evidence="1" id="KW-1133">Transmembrane helix</keyword>
<dbReference type="GeneID" id="92814865"/>
<protein>
    <submittedName>
        <fullName evidence="2">Uncharacterized protein</fullName>
    </submittedName>
</protein>
<name>G5H928_9BACT</name>
<proteinExistence type="predicted"/>
<sequence>MKAKAWLILKAVKLWLAVALLWLIAAILFVAHVAIGIIKLIFIITLFPLTWVVYVLDRNIYNRIKIQLEELLP</sequence>
<keyword evidence="1" id="KW-0812">Transmembrane</keyword>
<gene>
    <name evidence="2" type="ORF">HMPREF9450_02114</name>
</gene>
<keyword evidence="3" id="KW-1185">Reference proteome</keyword>
<comment type="caution">
    <text evidence="2">The sequence shown here is derived from an EMBL/GenBank/DDBJ whole genome shotgun (WGS) entry which is preliminary data.</text>
</comment>
<dbReference type="RefSeq" id="WP_009134920.1">
    <property type="nucleotide sequence ID" value="NZ_CP102250.1"/>
</dbReference>
<dbReference type="HOGENOM" id="CLU_2696324_0_0_10"/>
<keyword evidence="1" id="KW-0472">Membrane</keyword>
<organism evidence="2 3">
    <name type="scientific">Alistipes indistinctus YIT 12060</name>
    <dbReference type="NCBI Taxonomy" id="742725"/>
    <lineage>
        <taxon>Bacteria</taxon>
        <taxon>Pseudomonadati</taxon>
        <taxon>Bacteroidota</taxon>
        <taxon>Bacteroidia</taxon>
        <taxon>Bacteroidales</taxon>
        <taxon>Rikenellaceae</taxon>
        <taxon>Alistipes</taxon>
    </lineage>
</organism>
<evidence type="ECO:0000313" key="2">
    <source>
        <dbReference type="EMBL" id="EHB92065.1"/>
    </source>
</evidence>
<evidence type="ECO:0000313" key="3">
    <source>
        <dbReference type="Proteomes" id="UP000006008"/>
    </source>
</evidence>
<feature type="transmembrane region" description="Helical" evidence="1">
    <location>
        <begin position="12"/>
        <end position="31"/>
    </location>
</feature>
<dbReference type="Proteomes" id="UP000006008">
    <property type="component" value="Unassembled WGS sequence"/>
</dbReference>
<accession>G5H928</accession>
<evidence type="ECO:0000256" key="1">
    <source>
        <dbReference type="SAM" id="Phobius"/>
    </source>
</evidence>
<feature type="transmembrane region" description="Helical" evidence="1">
    <location>
        <begin position="37"/>
        <end position="56"/>
    </location>
</feature>
<dbReference type="EMBL" id="ADLD01000013">
    <property type="protein sequence ID" value="EHB92065.1"/>
    <property type="molecule type" value="Genomic_DNA"/>
</dbReference>
<dbReference type="AlphaFoldDB" id="G5H928"/>
<dbReference type="STRING" id="742725.HMPREF9450_02114"/>
<reference evidence="2 3" key="1">
    <citation type="submission" date="2011-08" db="EMBL/GenBank/DDBJ databases">
        <title>The Genome Sequence of Alistipes indistinctus YIT 12060.</title>
        <authorList>
            <consortium name="The Broad Institute Genome Sequencing Platform"/>
            <person name="Earl A."/>
            <person name="Ward D."/>
            <person name="Feldgarden M."/>
            <person name="Gevers D."/>
            <person name="Morotomi M."/>
            <person name="Young S.K."/>
            <person name="Zeng Q."/>
            <person name="Gargeya S."/>
            <person name="Fitzgerald M."/>
            <person name="Haas B."/>
            <person name="Abouelleil A."/>
            <person name="Alvarado L."/>
            <person name="Arachchi H.M."/>
            <person name="Berlin A."/>
            <person name="Brown A."/>
            <person name="Chapman S.B."/>
            <person name="Chen Z."/>
            <person name="Dunbar C."/>
            <person name="Freedman E."/>
            <person name="Gearin G."/>
            <person name="Gellesch M."/>
            <person name="Goldberg J."/>
            <person name="Griggs A."/>
            <person name="Gujja S."/>
            <person name="Heiman D."/>
            <person name="Howarth C."/>
            <person name="Larson L."/>
            <person name="Lui A."/>
            <person name="MacDonald P.J.P."/>
            <person name="Montmayeur A."/>
            <person name="Murphy C."/>
            <person name="Neiman D."/>
            <person name="Pearson M."/>
            <person name="Priest M."/>
            <person name="Roberts A."/>
            <person name="Saif S."/>
            <person name="Shea T."/>
            <person name="Shenoy N."/>
            <person name="Sisk P."/>
            <person name="Stolte C."/>
            <person name="Sykes S."/>
            <person name="Wortman J."/>
            <person name="Nusbaum C."/>
            <person name="Birren B."/>
        </authorList>
    </citation>
    <scope>NUCLEOTIDE SEQUENCE [LARGE SCALE GENOMIC DNA]</scope>
    <source>
        <strain evidence="2 3">YIT 12060</strain>
    </source>
</reference>